<dbReference type="VEuPathDB" id="TriTrypDB:LdBPK_210510.1"/>
<dbReference type="EMBL" id="RHLC01000021">
    <property type="protein sequence ID" value="TPP49284.1"/>
    <property type="molecule type" value="Genomic_DNA"/>
</dbReference>
<accession>A0A504XLS5</accession>
<dbReference type="VEuPathDB" id="TriTrypDB:LDHU3_21.0560"/>
<protein>
    <submittedName>
        <fullName evidence="2">Uncharacterized protein</fullName>
    </submittedName>
</protein>
<organism evidence="2 3">
    <name type="scientific">Leishmania donovani</name>
    <dbReference type="NCBI Taxonomy" id="5661"/>
    <lineage>
        <taxon>Eukaryota</taxon>
        <taxon>Discoba</taxon>
        <taxon>Euglenozoa</taxon>
        <taxon>Kinetoplastea</taxon>
        <taxon>Metakinetoplastina</taxon>
        <taxon>Trypanosomatida</taxon>
        <taxon>Trypanosomatidae</taxon>
        <taxon>Leishmaniinae</taxon>
        <taxon>Leishmania</taxon>
    </lineage>
</organism>
<dbReference type="Proteomes" id="UP000318447">
    <property type="component" value="Unassembled WGS sequence"/>
</dbReference>
<gene>
    <name evidence="2" type="ORF">CGC21_33960</name>
</gene>
<dbReference type="VEuPathDB" id="TriTrypDB:LdBPK_210520.1"/>
<reference evidence="3" key="1">
    <citation type="submission" date="2019-02" db="EMBL/GenBank/DDBJ databases">
        <title>FDA dAtabase for Regulatory Grade micrObial Sequences (FDA-ARGOS): Supporting development and validation of Infectious Disease Dx tests.</title>
        <authorList>
            <person name="Duncan R."/>
            <person name="Fisher C."/>
            <person name="Tallon L."/>
            <person name="Sadzewicz L."/>
            <person name="Sengamalay N."/>
            <person name="Ott S."/>
            <person name="Godinez A."/>
            <person name="Nagaraj S."/>
            <person name="Vavikolanu K."/>
            <person name="Nadendla S."/>
            <person name="Aluvathingal J."/>
            <person name="Sichtig H."/>
        </authorList>
    </citation>
    <scope>NUCLEOTIDE SEQUENCE [LARGE SCALE GENOMIC DNA]</scope>
    <source>
        <strain evidence="3">FDAARGOS_361</strain>
    </source>
</reference>
<proteinExistence type="predicted"/>
<feature type="region of interest" description="Disordered" evidence="1">
    <location>
        <begin position="722"/>
        <end position="764"/>
    </location>
</feature>
<dbReference type="AlphaFoldDB" id="A0A504XLS5"/>
<evidence type="ECO:0000313" key="3">
    <source>
        <dbReference type="Proteomes" id="UP000318447"/>
    </source>
</evidence>
<sequence>MKAILQVGPAQFFIEGATFHFLCVDIQQTLSAIVKLQKCNISLKLHVDELETRLAEDARRLRAAGVALPGDDDDTTAGSSLLSRVGAASRSSWQWRAYVKSAAPMPRYVCPTTGQRQPVFHRGPLFIFSTASFDAAEAVVQRLQTRLLEQRLLLDEIELQALCSGGDGYSVSDALTRVLPLPIMELSTCLSTSANVMPAYDAEGNRRRCFMTVQVVCAPYTAIVEEYALFLKVRQLVVQALPRSNAIVGGRLPSPRKSIKGMYSASRRSPTGRHSAYEHSIDTNEDGGGVDASTRLAALQLPASWLHAWLRHTEALAEGDDSDADDVATWLNSSGEAWLSVQPALEYASLSYGPVHAVNWLQWEEVKALHNAEQPRRKWHAEFAATAVGRSPVRAPPCIVVQVVLLWLHEGQMYRLMPEEFVKMEVKALAALAARSMRPPRAASTGRSVAPSFRSLFTCYMRLEYPPGTLCPHRVPVPIAEPLLTRQELVELVRATAHIRRHHPLRVAYRVWPQATSLTAAAPASALPWSGGRAGISSAEARIAVATPTMRAPPLHALESDAAMVEFIRDVLAYGCTAVQVVAVRSGRVPVQDTNRRRPEAVGSGVPRAPQRPYYVEHNMRQVGERSAVLVTNNARMNDILRGITRKDSATQHGNVSSVWRAVEPLPIDREDEEVEREYSKVPADAIHPHEASGELACAAPAEARVTAALAEASGMDCLGSRGDAAPSSIHDSDAKASGEDEPPQLLRKDAVPPSLSEESTGNITPAGEAALQGVHHGRFSDADEFGATRRNADRYTEHCKLFIEDALEGKPMALAQKGPSAQYAEKVIAVGSWSDHRAPHTPHLRGPTSSPSKTPADLGDVSAGAAEGAITDNVHVAVPAPCAKSPCSVSLTQQRRTTSSSCGSATMPDPATMVLVRYKVDPTVVCVSGLVLQTVLQHLQEAIFQRCCAHLCRDLDAPRPRFHAAHPHRHAGSAQFKAATSFINSSSTAAAPSRDAVMAVRFGNGDRNTRDSDLSIASTTDVPCTEFILPLYQYTFTRVEEDALERCIAEVMATYQGLEQLPAKEAEKWIRTAPNLVSLGC</sequence>
<evidence type="ECO:0000313" key="2">
    <source>
        <dbReference type="EMBL" id="TPP49284.1"/>
    </source>
</evidence>
<feature type="region of interest" description="Disordered" evidence="1">
    <location>
        <begin position="836"/>
        <end position="861"/>
    </location>
</feature>
<comment type="caution">
    <text evidence="2">The sequence shown here is derived from an EMBL/GenBank/DDBJ whole genome shotgun (WGS) entry which is preliminary data.</text>
</comment>
<name>A0A504XLS5_LEIDO</name>
<dbReference type="VEuPathDB" id="TriTrypDB:LdCL_210010000"/>
<evidence type="ECO:0000256" key="1">
    <source>
        <dbReference type="SAM" id="MobiDB-lite"/>
    </source>
</evidence>